<dbReference type="EMBL" id="MT143515">
    <property type="protein sequence ID" value="QJA97680.1"/>
    <property type="molecule type" value="Genomic_DNA"/>
</dbReference>
<gene>
    <name evidence="1" type="ORF">MM415B06013_0005</name>
</gene>
<name>A0A6M3LR64_9ZZZZ</name>
<evidence type="ECO:0000313" key="1">
    <source>
        <dbReference type="EMBL" id="QJA97680.1"/>
    </source>
</evidence>
<organism evidence="1">
    <name type="scientific">viral metagenome</name>
    <dbReference type="NCBI Taxonomy" id="1070528"/>
    <lineage>
        <taxon>unclassified sequences</taxon>
        <taxon>metagenomes</taxon>
        <taxon>organismal metagenomes</taxon>
    </lineage>
</organism>
<accession>A0A6M3LR64</accession>
<reference evidence="1" key="1">
    <citation type="submission" date="2020-03" db="EMBL/GenBank/DDBJ databases">
        <title>The deep terrestrial virosphere.</title>
        <authorList>
            <person name="Holmfeldt K."/>
            <person name="Nilsson E."/>
            <person name="Simone D."/>
            <person name="Lopez-Fernandez M."/>
            <person name="Wu X."/>
            <person name="de Brujin I."/>
            <person name="Lundin D."/>
            <person name="Andersson A."/>
            <person name="Bertilsson S."/>
            <person name="Dopson M."/>
        </authorList>
    </citation>
    <scope>NUCLEOTIDE SEQUENCE</scope>
    <source>
        <strain evidence="1">MM415B06013</strain>
    </source>
</reference>
<dbReference type="AlphaFoldDB" id="A0A6M3LR64"/>
<sequence length="95" mass="10888">MIRTLKCATNMPEMLFLCREHGILPVLTESVFLGLTLARALYEQYPDHKLALFDSNTLLEVVSYGDEAELLPYMKQRDFEFGYKVDKDGKGIPID</sequence>
<protein>
    <submittedName>
        <fullName evidence="1">Uncharacterized protein</fullName>
    </submittedName>
</protein>
<proteinExistence type="predicted"/>